<dbReference type="EMBL" id="JAUOEL010000002">
    <property type="protein sequence ID" value="MDO5973826.1"/>
    <property type="molecule type" value="Genomic_DNA"/>
</dbReference>
<dbReference type="Pfam" id="PF13290">
    <property type="entry name" value="CHB_HEX_C_1"/>
    <property type="match status" value="1"/>
</dbReference>
<dbReference type="InterPro" id="IPR048482">
    <property type="entry name" value="GH141_ins"/>
</dbReference>
<protein>
    <submittedName>
        <fullName evidence="4">Chitobiase/beta-hexosaminidase C-terminal domain-containing protein</fullName>
    </submittedName>
</protein>
<dbReference type="RefSeq" id="WP_303300972.1">
    <property type="nucleotide sequence ID" value="NZ_BAABDA010000051.1"/>
</dbReference>
<accession>A0ABT8WLJ7</accession>
<dbReference type="Pfam" id="PF13229">
    <property type="entry name" value="Beta_helix"/>
    <property type="match status" value="1"/>
</dbReference>
<dbReference type="InterPro" id="IPR012334">
    <property type="entry name" value="Pectin_lyas_fold"/>
</dbReference>
<evidence type="ECO:0000259" key="3">
    <source>
        <dbReference type="Pfam" id="PF21231"/>
    </source>
</evidence>
<feature type="domain" description="Right handed beta helix" evidence="1">
    <location>
        <begin position="346"/>
        <end position="404"/>
    </location>
</feature>
<evidence type="ECO:0000259" key="2">
    <source>
        <dbReference type="Pfam" id="PF13290"/>
    </source>
</evidence>
<dbReference type="SMART" id="SM00710">
    <property type="entry name" value="PbH1"/>
    <property type="match status" value="6"/>
</dbReference>
<dbReference type="PANTHER" id="PTHR36453:SF1">
    <property type="entry name" value="RIGHT HANDED BETA HELIX DOMAIN-CONTAINING PROTEIN"/>
    <property type="match status" value="1"/>
</dbReference>
<dbReference type="PANTHER" id="PTHR36453">
    <property type="entry name" value="SECRETED PROTEIN-RELATED"/>
    <property type="match status" value="1"/>
</dbReference>
<dbReference type="InterPro" id="IPR011050">
    <property type="entry name" value="Pectin_lyase_fold/virulence"/>
</dbReference>
<feature type="domain" description="GH29D-like beta-sandwich" evidence="2">
    <location>
        <begin position="743"/>
        <end position="805"/>
    </location>
</feature>
<keyword evidence="5" id="KW-1185">Reference proteome</keyword>
<dbReference type="Pfam" id="PF21231">
    <property type="entry name" value="GH141_M"/>
    <property type="match status" value="1"/>
</dbReference>
<evidence type="ECO:0000259" key="1">
    <source>
        <dbReference type="Pfam" id="PF13229"/>
    </source>
</evidence>
<dbReference type="Gene3D" id="2.160.20.10">
    <property type="entry name" value="Single-stranded right-handed beta-helix, Pectin lyase-like"/>
    <property type="match status" value="2"/>
</dbReference>
<feature type="domain" description="GH141-like insertion" evidence="3">
    <location>
        <begin position="132"/>
        <end position="284"/>
    </location>
</feature>
<evidence type="ECO:0000313" key="5">
    <source>
        <dbReference type="Proteomes" id="UP001176806"/>
    </source>
</evidence>
<evidence type="ECO:0000313" key="4">
    <source>
        <dbReference type="EMBL" id="MDO5973826.1"/>
    </source>
</evidence>
<comment type="caution">
    <text evidence="4">The sequence shown here is derived from an EMBL/GenBank/DDBJ whole genome shotgun (WGS) entry which is preliminary data.</text>
</comment>
<dbReference type="InterPro" id="IPR059177">
    <property type="entry name" value="GH29D-like_dom"/>
</dbReference>
<dbReference type="Proteomes" id="UP001176806">
    <property type="component" value="Unassembled WGS sequence"/>
</dbReference>
<dbReference type="SUPFAM" id="SSF51126">
    <property type="entry name" value="Pectin lyase-like"/>
    <property type="match status" value="1"/>
</dbReference>
<dbReference type="InterPro" id="IPR006626">
    <property type="entry name" value="PbH1"/>
</dbReference>
<organism evidence="4 5">
    <name type="scientific">Flavivirga jejuensis</name>
    <dbReference type="NCBI Taxonomy" id="870487"/>
    <lineage>
        <taxon>Bacteria</taxon>
        <taxon>Pseudomonadati</taxon>
        <taxon>Bacteroidota</taxon>
        <taxon>Flavobacteriia</taxon>
        <taxon>Flavobacteriales</taxon>
        <taxon>Flavobacteriaceae</taxon>
        <taxon>Flavivirga</taxon>
    </lineage>
</organism>
<sequence length="943" mass="107292">MKKENSMMVSRLGLFLSCIMLLFTSYVGYSKEVYVSPNGSDINPGTKELPYATVERAVSKIKNLIGKEPVMIWLSEGTYYLSETLLLDASFSGTTENPFTISSLSGANVKIKGSILLHDLKWKEYKNGIYVTQVPDKLQFDQLFVNEERQVRARFPNYDYQNPLREGKGYQQVTGGTNKRYDSWFTYNPKLFSKKEWKHPEIGIVHAFQSHNWGNMQYRIKDRDDKNSKITLDEGGWQLQRRFGIGGAGKKASLFYIENIFEELDSPGEWFLDEETSQLYFYPKTEINLSLSTFEVPILKDLIQLKGTSEKPVKHISIKGINFSQSRLTFMEEYEPLARGDWAIHRGGAIFLEGAENCTIEDCNFEYLGGNGVFMSAYNRNNAVRNCRFVHIGESPVCFVGSPSSVRFYQTWDDREIDGKDWNEMRKNMDLKPGPKSPDYPKNCIVENNIMHDFGDFGKQVAGVYISMSHKIKVSHNTIYNCPRAGICINDGTWGGHIIEYCDIWETVRETGEHGPFNSWGRERQWLGGGGSSKDYINEYTKLDAIDVTILRNNRIANFRKSISAGNWTIDLDDGSSNYEIYNNLNLGSTIKLRDGMYRKVYNNITVSAVPLGWHVWPKQSFDEVYKNIFVVAGAIPGKGEPTAEFARPIRLPKDYKWSNNYDHNLYWNVNFPDNPNIIKRKDMKAWQAQGYDTNSKIARPLFKDPENGDYSVLDNSPALKLGFVNFPMNEFGHQMTRILPFGGDFSEKVQVTLKPDARMKDGGSLHYTLDGLEPTMHSPIYSGSITLTKSTNIKARSFDAQGNPIDYTQKAVFTEVENVLYPSWYQTLIDGKYSIGKSKIDKKAVIEEILGAVMVDIADDPDLIDASGGYNFGCFIKSIDKKKGKVLLKAGLAEEWTIQAVNKEKVLNISDFKKQLNIHSGKSINIIAVRNYQTKTFKLKLP</sequence>
<name>A0ABT8WLJ7_9FLAO</name>
<gene>
    <name evidence="4" type="ORF">Q4Q40_06480</name>
</gene>
<reference evidence="4" key="1">
    <citation type="submission" date="2023-07" db="EMBL/GenBank/DDBJ databases">
        <title>Two novel species in the genus Flavivirga.</title>
        <authorList>
            <person name="Kwon K."/>
        </authorList>
    </citation>
    <scope>NUCLEOTIDE SEQUENCE</scope>
    <source>
        <strain evidence="4">KACC 14158</strain>
    </source>
</reference>
<dbReference type="InterPro" id="IPR039448">
    <property type="entry name" value="Beta_helix"/>
</dbReference>
<proteinExistence type="predicted"/>